<dbReference type="Pfam" id="PF02709">
    <property type="entry name" value="Glyco_transf_7C"/>
    <property type="match status" value="1"/>
</dbReference>
<dbReference type="EMBL" id="CP041614">
    <property type="protein sequence ID" value="QDO81990.1"/>
    <property type="molecule type" value="Genomic_DNA"/>
</dbReference>
<dbReference type="CDD" id="cd06420">
    <property type="entry name" value="GT2_Chondriotin_Pol_N"/>
    <property type="match status" value="1"/>
</dbReference>
<dbReference type="SUPFAM" id="SSF53448">
    <property type="entry name" value="Nucleotide-diphospho-sugar transferases"/>
    <property type="match status" value="1"/>
</dbReference>
<keyword evidence="1" id="KW-0808">Transferase</keyword>
<dbReference type="InterPro" id="IPR001173">
    <property type="entry name" value="Glyco_trans_2-like"/>
</dbReference>
<dbReference type="InterPro" id="IPR027791">
    <property type="entry name" value="Galactosyl_T_C"/>
</dbReference>
<sequence length="286" mass="32908">MCYNPIHFPLEKSYIEPIVEEQTVQVKVSLIVTTYNWPQALRKVLENVKQLVEYPHEVIIADDGSGQETIDLINAYQGDFPCALIHSWQQDAGFRAALSRNKAIQKSSGDYIVFLDGDTMINPSFIKDHRLSAQQGMFVQGKRAYINEQASRHLLESDRAAHTLMIGLEHRDQSFRLAFLPTFMTETVKTQINRGMGGNCAFWKKDIIQANGYNIDFEGWGPEDIEFCQRLLNAGLKCKRLRFKATCFHIFHKLRSRKMLDKNQLIYQNTVSNQLTRCKNGLEQSK</sequence>
<dbReference type="PANTHER" id="PTHR43685">
    <property type="entry name" value="GLYCOSYLTRANSFERASE"/>
    <property type="match status" value="1"/>
</dbReference>
<protein>
    <submittedName>
        <fullName evidence="4">Glycosyltransferase</fullName>
    </submittedName>
</protein>
<dbReference type="InterPro" id="IPR050834">
    <property type="entry name" value="Glycosyltransf_2"/>
</dbReference>
<evidence type="ECO:0000313" key="4">
    <source>
        <dbReference type="EMBL" id="QDO81990.1"/>
    </source>
</evidence>
<evidence type="ECO:0000259" key="2">
    <source>
        <dbReference type="Pfam" id="PF00535"/>
    </source>
</evidence>
<evidence type="ECO:0000313" key="5">
    <source>
        <dbReference type="Proteomes" id="UP000315947"/>
    </source>
</evidence>
<dbReference type="InterPro" id="IPR029044">
    <property type="entry name" value="Nucleotide-diphossugar_trans"/>
</dbReference>
<keyword evidence="5" id="KW-1185">Reference proteome</keyword>
<accession>A0ABX5WS89</accession>
<name>A0ABX5WS89_9GAMM</name>
<dbReference type="PANTHER" id="PTHR43685:SF3">
    <property type="entry name" value="SLR2126 PROTEIN"/>
    <property type="match status" value="1"/>
</dbReference>
<evidence type="ECO:0000256" key="1">
    <source>
        <dbReference type="ARBA" id="ARBA00022679"/>
    </source>
</evidence>
<feature type="domain" description="Glycosyltransferase 2-like" evidence="2">
    <location>
        <begin position="29"/>
        <end position="152"/>
    </location>
</feature>
<proteinExistence type="predicted"/>
<gene>
    <name evidence="4" type="ORF">FM037_00580</name>
</gene>
<reference evidence="4 5" key="1">
    <citation type="submission" date="2019-07" db="EMBL/GenBank/DDBJ databases">
        <title>Shewanella sp. YLB-06 whole genomic sequence.</title>
        <authorList>
            <person name="Yu L."/>
        </authorList>
    </citation>
    <scope>NUCLEOTIDE SEQUENCE [LARGE SCALE GENOMIC DNA]</scope>
    <source>
        <strain evidence="4 5">YLB-06</strain>
    </source>
</reference>
<evidence type="ECO:0000259" key="3">
    <source>
        <dbReference type="Pfam" id="PF02709"/>
    </source>
</evidence>
<dbReference type="Gene3D" id="3.90.550.10">
    <property type="entry name" value="Spore Coat Polysaccharide Biosynthesis Protein SpsA, Chain A"/>
    <property type="match status" value="1"/>
</dbReference>
<dbReference type="Proteomes" id="UP000315947">
    <property type="component" value="Chromosome"/>
</dbReference>
<dbReference type="Pfam" id="PF00535">
    <property type="entry name" value="Glycos_transf_2"/>
    <property type="match status" value="1"/>
</dbReference>
<feature type="domain" description="Galactosyltransferase C-terminal" evidence="3">
    <location>
        <begin position="189"/>
        <end position="253"/>
    </location>
</feature>
<organism evidence="4 5">
    <name type="scientific">Shewanella psychropiezotolerans</name>
    <dbReference type="NCBI Taxonomy" id="2593655"/>
    <lineage>
        <taxon>Bacteria</taxon>
        <taxon>Pseudomonadati</taxon>
        <taxon>Pseudomonadota</taxon>
        <taxon>Gammaproteobacteria</taxon>
        <taxon>Alteromonadales</taxon>
        <taxon>Shewanellaceae</taxon>
        <taxon>Shewanella</taxon>
    </lineage>
</organism>